<keyword evidence="2" id="KW-1133">Transmembrane helix</keyword>
<evidence type="ECO:0000256" key="1">
    <source>
        <dbReference type="SAM" id="MobiDB-lite"/>
    </source>
</evidence>
<feature type="compositionally biased region" description="Low complexity" evidence="1">
    <location>
        <begin position="37"/>
        <end position="47"/>
    </location>
</feature>
<dbReference type="OrthoDB" id="10615704at2759"/>
<organism evidence="3 4">
    <name type="scientific">Adiantum capillus-veneris</name>
    <name type="common">Maidenhair fern</name>
    <dbReference type="NCBI Taxonomy" id="13818"/>
    <lineage>
        <taxon>Eukaryota</taxon>
        <taxon>Viridiplantae</taxon>
        <taxon>Streptophyta</taxon>
        <taxon>Embryophyta</taxon>
        <taxon>Tracheophyta</taxon>
        <taxon>Polypodiopsida</taxon>
        <taxon>Polypodiidae</taxon>
        <taxon>Polypodiales</taxon>
        <taxon>Pteridineae</taxon>
        <taxon>Pteridaceae</taxon>
        <taxon>Vittarioideae</taxon>
        <taxon>Adiantum</taxon>
    </lineage>
</organism>
<gene>
    <name evidence="3" type="ORF">GOP47_0015247</name>
</gene>
<dbReference type="AlphaFoldDB" id="A0A9D4UJB7"/>
<evidence type="ECO:0000256" key="2">
    <source>
        <dbReference type="SAM" id="Phobius"/>
    </source>
</evidence>
<keyword evidence="2" id="KW-0812">Transmembrane</keyword>
<accession>A0A9D4UJB7</accession>
<feature type="compositionally biased region" description="Low complexity" evidence="1">
    <location>
        <begin position="58"/>
        <end position="74"/>
    </location>
</feature>
<reference evidence="3" key="1">
    <citation type="submission" date="2021-01" db="EMBL/GenBank/DDBJ databases">
        <title>Adiantum capillus-veneris genome.</title>
        <authorList>
            <person name="Fang Y."/>
            <person name="Liao Q."/>
        </authorList>
    </citation>
    <scope>NUCLEOTIDE SEQUENCE</scope>
    <source>
        <strain evidence="3">H3</strain>
        <tissue evidence="3">Leaf</tissue>
    </source>
</reference>
<evidence type="ECO:0000313" key="3">
    <source>
        <dbReference type="EMBL" id="KAI5068946.1"/>
    </source>
</evidence>
<proteinExistence type="predicted"/>
<comment type="caution">
    <text evidence="3">The sequence shown here is derived from an EMBL/GenBank/DDBJ whole genome shotgun (WGS) entry which is preliminary data.</text>
</comment>
<name>A0A9D4UJB7_ADICA</name>
<feature type="region of interest" description="Disordered" evidence="1">
    <location>
        <begin position="37"/>
        <end position="76"/>
    </location>
</feature>
<sequence>MIACKLQSHSHLAGPWKAWASQAPVALGRKRVRCAAQASSTTSSSSQRQEEENPLRGSSTSASSTSSSSSSSTSHDLKVALGIDPPQATGLGIPALERLLDWIEDLSESVAEATENERFQVGGGQFIVFLFPIWLLLCKSSVAYSLVALKSKQFSQHIDFNLHLKV</sequence>
<keyword evidence="4" id="KW-1185">Reference proteome</keyword>
<protein>
    <submittedName>
        <fullName evidence="3">Uncharacterized protein</fullName>
    </submittedName>
</protein>
<feature type="transmembrane region" description="Helical" evidence="2">
    <location>
        <begin position="126"/>
        <end position="147"/>
    </location>
</feature>
<keyword evidence="2" id="KW-0472">Membrane</keyword>
<dbReference type="Proteomes" id="UP000886520">
    <property type="component" value="Chromosome 15"/>
</dbReference>
<evidence type="ECO:0000313" key="4">
    <source>
        <dbReference type="Proteomes" id="UP000886520"/>
    </source>
</evidence>
<dbReference type="EMBL" id="JABFUD020000015">
    <property type="protein sequence ID" value="KAI5068946.1"/>
    <property type="molecule type" value="Genomic_DNA"/>
</dbReference>